<accession>A0A1G1XYF6</accession>
<reference evidence="1 2" key="1">
    <citation type="journal article" date="2016" name="Nat. Commun.">
        <title>Thousands of microbial genomes shed light on interconnected biogeochemical processes in an aquifer system.</title>
        <authorList>
            <person name="Anantharaman K."/>
            <person name="Brown C.T."/>
            <person name="Hug L.A."/>
            <person name="Sharon I."/>
            <person name="Castelle C.J."/>
            <person name="Probst A.J."/>
            <person name="Thomas B.C."/>
            <person name="Singh A."/>
            <person name="Wilkins M.J."/>
            <person name="Karaoz U."/>
            <person name="Brodie E.L."/>
            <person name="Williams K.H."/>
            <person name="Hubbard S.S."/>
            <person name="Banfield J.F."/>
        </authorList>
    </citation>
    <scope>NUCLEOTIDE SEQUENCE [LARGE SCALE GENOMIC DNA]</scope>
</reference>
<dbReference type="STRING" id="1797532.A2729_01480"/>
<name>A0A1G1XYF6_9BACT</name>
<evidence type="ECO:0000313" key="2">
    <source>
        <dbReference type="Proteomes" id="UP000178930"/>
    </source>
</evidence>
<dbReference type="EMBL" id="MHIB01000007">
    <property type="protein sequence ID" value="OGY45032.1"/>
    <property type="molecule type" value="Genomic_DNA"/>
</dbReference>
<protein>
    <submittedName>
        <fullName evidence="1">Uncharacterized protein</fullName>
    </submittedName>
</protein>
<proteinExistence type="predicted"/>
<dbReference type="AlphaFoldDB" id="A0A1G1XYF6"/>
<comment type="caution">
    <text evidence="1">The sequence shown here is derived from an EMBL/GenBank/DDBJ whole genome shotgun (WGS) entry which is preliminary data.</text>
</comment>
<organism evidence="1 2">
    <name type="scientific">Candidatus Buchananbacteria bacterium RIFCSPHIGHO2_01_FULL_39_14</name>
    <dbReference type="NCBI Taxonomy" id="1797532"/>
    <lineage>
        <taxon>Bacteria</taxon>
        <taxon>Candidatus Buchananiibacteriota</taxon>
    </lineage>
</organism>
<dbReference type="Proteomes" id="UP000178930">
    <property type="component" value="Unassembled WGS sequence"/>
</dbReference>
<sequence>MGITKHDRIAKEIAEKKGVEYHSDKGVDIRTSSQVIEVEVDANKLKESVSQLQGTNKARYLAVPNELVKEAIDYTTDTGVGVMNEHGKIKKRAR</sequence>
<gene>
    <name evidence="1" type="ORF">A2729_01480</name>
</gene>
<evidence type="ECO:0000313" key="1">
    <source>
        <dbReference type="EMBL" id="OGY45032.1"/>
    </source>
</evidence>